<evidence type="ECO:0000259" key="2">
    <source>
        <dbReference type="Pfam" id="PF13926"/>
    </source>
</evidence>
<keyword evidence="4" id="KW-1185">Reference proteome</keyword>
<dbReference type="OrthoDB" id="21499at2759"/>
<accession>S7QFQ3</accession>
<protein>
    <recommendedName>
        <fullName evidence="2">DUF4211 domain-containing protein</fullName>
    </recommendedName>
</protein>
<dbReference type="Pfam" id="PF13926">
    <property type="entry name" value="DUF4211"/>
    <property type="match status" value="1"/>
</dbReference>
<feature type="compositionally biased region" description="Basic residues" evidence="1">
    <location>
        <begin position="151"/>
        <end position="160"/>
    </location>
</feature>
<gene>
    <name evidence="3" type="ORF">GLOTRDRAFT_72496</name>
</gene>
<evidence type="ECO:0000313" key="4">
    <source>
        <dbReference type="Proteomes" id="UP000030669"/>
    </source>
</evidence>
<dbReference type="eggNOG" id="ENOG502S7B9">
    <property type="taxonomic scope" value="Eukaryota"/>
</dbReference>
<evidence type="ECO:0000256" key="1">
    <source>
        <dbReference type="SAM" id="MobiDB-lite"/>
    </source>
</evidence>
<name>S7QFQ3_GLOTA</name>
<dbReference type="InterPro" id="IPR025451">
    <property type="entry name" value="DUF4211"/>
</dbReference>
<feature type="region of interest" description="Disordered" evidence="1">
    <location>
        <begin position="209"/>
        <end position="255"/>
    </location>
</feature>
<dbReference type="HOGENOM" id="CLU_035430_0_0_1"/>
<feature type="domain" description="DUF4211" evidence="2">
    <location>
        <begin position="255"/>
        <end position="390"/>
    </location>
</feature>
<proteinExistence type="predicted"/>
<dbReference type="STRING" id="670483.S7QFQ3"/>
<evidence type="ECO:0000313" key="3">
    <source>
        <dbReference type="EMBL" id="EPQ58262.1"/>
    </source>
</evidence>
<dbReference type="AlphaFoldDB" id="S7QFQ3"/>
<sequence>MPRRKQAKPGPSTPKKLKQTTLFVYALSSSPQLSPKSSPRKKVTEPATSSKKKTGQKQVVDLEESDSSSSAVGGIRFEPEAAALSDDVESEESPRRHPAKKRKLRHNDSSEDEDSVSIALNDIASKHRGQGKQREGDGNGGKQPSPEVQVKRRRLVKGRRPVTPSDDEDEDDLLDELDTDTILEDRFRSRGKKSAFQINLEKLKRLKRGLSAESPGSSESTEENVWDEVPFEGARPSNKEGSSDDEAAEEDVDDSFVVEDDSQTVAAELPSAFSMNTYQDLAHHFKIICQLFVHVAVRPAEERQDYMQKALADVEYFSAPLHIARRKLTGMRDSLVASSVWRPEFKGPLEKYPNFELVSLEFAVPACDACHLGGRMSTYLGRVSGQPYDRLGFEPLTDSDSDDSEDEEESKDQKEFHLGRFCARRTKVFHEFSHWEYSTYQSLLREVEELRASKGKRGFIRVAFSGAGGVKPPEDLDDADQIMEWLDQRQVIEMEWWKVKDMMARARNLEMASKRGEDTDE</sequence>
<dbReference type="GeneID" id="19308274"/>
<feature type="compositionally biased region" description="Acidic residues" evidence="1">
    <location>
        <begin position="165"/>
        <end position="182"/>
    </location>
</feature>
<dbReference type="OMA" id="HYVHFKR"/>
<dbReference type="GO" id="GO:0005634">
    <property type="term" value="C:nucleus"/>
    <property type="evidence" value="ECO:0007669"/>
    <property type="project" value="TreeGrafter"/>
</dbReference>
<reference evidence="3 4" key="1">
    <citation type="journal article" date="2012" name="Science">
        <title>The Paleozoic origin of enzymatic lignin decomposition reconstructed from 31 fungal genomes.</title>
        <authorList>
            <person name="Floudas D."/>
            <person name="Binder M."/>
            <person name="Riley R."/>
            <person name="Barry K."/>
            <person name="Blanchette R.A."/>
            <person name="Henrissat B."/>
            <person name="Martinez A.T."/>
            <person name="Otillar R."/>
            <person name="Spatafora J.W."/>
            <person name="Yadav J.S."/>
            <person name="Aerts A."/>
            <person name="Benoit I."/>
            <person name="Boyd A."/>
            <person name="Carlson A."/>
            <person name="Copeland A."/>
            <person name="Coutinho P.M."/>
            <person name="de Vries R.P."/>
            <person name="Ferreira P."/>
            <person name="Findley K."/>
            <person name="Foster B."/>
            <person name="Gaskell J."/>
            <person name="Glotzer D."/>
            <person name="Gorecki P."/>
            <person name="Heitman J."/>
            <person name="Hesse C."/>
            <person name="Hori C."/>
            <person name="Igarashi K."/>
            <person name="Jurgens J.A."/>
            <person name="Kallen N."/>
            <person name="Kersten P."/>
            <person name="Kohler A."/>
            <person name="Kuees U."/>
            <person name="Kumar T.K.A."/>
            <person name="Kuo A."/>
            <person name="LaButti K."/>
            <person name="Larrondo L.F."/>
            <person name="Lindquist E."/>
            <person name="Ling A."/>
            <person name="Lombard V."/>
            <person name="Lucas S."/>
            <person name="Lundell T."/>
            <person name="Martin R."/>
            <person name="McLaughlin D.J."/>
            <person name="Morgenstern I."/>
            <person name="Morin E."/>
            <person name="Murat C."/>
            <person name="Nagy L.G."/>
            <person name="Nolan M."/>
            <person name="Ohm R.A."/>
            <person name="Patyshakuliyeva A."/>
            <person name="Rokas A."/>
            <person name="Ruiz-Duenas F.J."/>
            <person name="Sabat G."/>
            <person name="Salamov A."/>
            <person name="Samejima M."/>
            <person name="Schmutz J."/>
            <person name="Slot J.C."/>
            <person name="St John F."/>
            <person name="Stenlid J."/>
            <person name="Sun H."/>
            <person name="Sun S."/>
            <person name="Syed K."/>
            <person name="Tsang A."/>
            <person name="Wiebenga A."/>
            <person name="Young D."/>
            <person name="Pisabarro A."/>
            <person name="Eastwood D.C."/>
            <person name="Martin F."/>
            <person name="Cullen D."/>
            <person name="Grigoriev I.V."/>
            <person name="Hibbett D.S."/>
        </authorList>
    </citation>
    <scope>NUCLEOTIDE SEQUENCE [LARGE SCALE GENOMIC DNA]</scope>
    <source>
        <strain evidence="3 4">ATCC 11539</strain>
    </source>
</reference>
<organism evidence="3 4">
    <name type="scientific">Gloeophyllum trabeum (strain ATCC 11539 / FP-39264 / Madison 617)</name>
    <name type="common">Brown rot fungus</name>
    <dbReference type="NCBI Taxonomy" id="670483"/>
    <lineage>
        <taxon>Eukaryota</taxon>
        <taxon>Fungi</taxon>
        <taxon>Dikarya</taxon>
        <taxon>Basidiomycota</taxon>
        <taxon>Agaricomycotina</taxon>
        <taxon>Agaricomycetes</taxon>
        <taxon>Gloeophyllales</taxon>
        <taxon>Gloeophyllaceae</taxon>
        <taxon>Gloeophyllum</taxon>
    </lineage>
</organism>
<dbReference type="PANTHER" id="PTHR14689">
    <property type="entry name" value="PHORBOL-ESTER_DAG-TYPE DOMAIN-CONTAINING PROTEIN"/>
    <property type="match status" value="1"/>
</dbReference>
<feature type="region of interest" description="Disordered" evidence="1">
    <location>
        <begin position="27"/>
        <end position="192"/>
    </location>
</feature>
<feature type="compositionally biased region" description="Acidic residues" evidence="1">
    <location>
        <begin position="220"/>
        <end position="230"/>
    </location>
</feature>
<feature type="compositionally biased region" description="Basic residues" evidence="1">
    <location>
        <begin position="96"/>
        <end position="105"/>
    </location>
</feature>
<dbReference type="RefSeq" id="XP_007863494.1">
    <property type="nucleotide sequence ID" value="XM_007865303.1"/>
</dbReference>
<dbReference type="Proteomes" id="UP000030669">
    <property type="component" value="Unassembled WGS sequence"/>
</dbReference>
<dbReference type="KEGG" id="gtr:GLOTRDRAFT_72496"/>
<feature type="compositionally biased region" description="Acidic residues" evidence="1">
    <location>
        <begin position="397"/>
        <end position="410"/>
    </location>
</feature>
<feature type="compositionally biased region" description="Low complexity" evidence="1">
    <location>
        <begin position="28"/>
        <end position="37"/>
    </location>
</feature>
<feature type="compositionally biased region" description="Acidic residues" evidence="1">
    <location>
        <begin position="243"/>
        <end position="255"/>
    </location>
</feature>
<feature type="region of interest" description="Disordered" evidence="1">
    <location>
        <begin position="391"/>
        <end position="413"/>
    </location>
</feature>
<dbReference type="PANTHER" id="PTHR14689:SF0">
    <property type="entry name" value="COILED-COIL DOMAIN-CONTAINING PROTEIN 82"/>
    <property type="match status" value="1"/>
</dbReference>
<dbReference type="EMBL" id="KB469298">
    <property type="protein sequence ID" value="EPQ58262.1"/>
    <property type="molecule type" value="Genomic_DNA"/>
</dbReference>